<dbReference type="RefSeq" id="WP_053068074.1">
    <property type="nucleotide sequence ID" value="NZ_JAYRSL010000012.1"/>
</dbReference>
<keyword evidence="1" id="KW-0812">Transmembrane</keyword>
<feature type="transmembrane region" description="Helical" evidence="1">
    <location>
        <begin position="33"/>
        <end position="52"/>
    </location>
</feature>
<feature type="transmembrane region" description="Helical" evidence="1">
    <location>
        <begin position="64"/>
        <end position="82"/>
    </location>
</feature>
<keyword evidence="1" id="KW-1133">Transmembrane helix</keyword>
<name>A0A495BI29_VOGIN</name>
<dbReference type="Proteomes" id="UP000279384">
    <property type="component" value="Unassembled WGS sequence"/>
</dbReference>
<evidence type="ECO:0000256" key="1">
    <source>
        <dbReference type="SAM" id="Phobius"/>
    </source>
</evidence>
<dbReference type="AlphaFoldDB" id="A0A495BI29"/>
<feature type="transmembrane region" description="Helical" evidence="1">
    <location>
        <begin position="127"/>
        <end position="146"/>
    </location>
</feature>
<accession>A0A495BI29</accession>
<reference evidence="2 3" key="1">
    <citation type="submission" date="2018-10" db="EMBL/GenBank/DDBJ databases">
        <title>Genomic Encyclopedia of Type Strains, Phase IV (KMG-IV): sequencing the most valuable type-strain genomes for metagenomic binning, comparative biology and taxonomic classification.</title>
        <authorList>
            <person name="Goeker M."/>
        </authorList>
    </citation>
    <scope>NUCLEOTIDE SEQUENCE [LARGE SCALE GENOMIC DNA]</scope>
    <source>
        <strain evidence="2 3">DSM 3303</strain>
    </source>
</reference>
<keyword evidence="1" id="KW-0472">Membrane</keyword>
<protein>
    <submittedName>
        <fullName evidence="2">Uncharacterized protein</fullName>
    </submittedName>
</protein>
<feature type="transmembrane region" description="Helical" evidence="1">
    <location>
        <begin position="6"/>
        <end position="26"/>
    </location>
</feature>
<sequence>MTPSLSSLILLSPLLLYLLHALWRLIASDSVTAVLAVVSAYVVSAVFFRLYLPSLALVPVWLPLFYAYLWLGLAGALALLGCGEYRRSGVLLRGLSLKMGSYFLSQACLLAGMLLLNPLLAGRPLQALATLPPFVALTGYALYRTLLAISRPQQRTPWWGILFALLVPPLLLGWIAEILVPLFLRYL</sequence>
<feature type="transmembrane region" description="Helical" evidence="1">
    <location>
        <begin position="158"/>
        <end position="184"/>
    </location>
</feature>
<organism evidence="2 3">
    <name type="scientific">Vogesella indigofera</name>
    <name type="common">Pseudomonas indigofera</name>
    <dbReference type="NCBI Taxonomy" id="45465"/>
    <lineage>
        <taxon>Bacteria</taxon>
        <taxon>Pseudomonadati</taxon>
        <taxon>Pseudomonadota</taxon>
        <taxon>Betaproteobacteria</taxon>
        <taxon>Neisseriales</taxon>
        <taxon>Chromobacteriaceae</taxon>
        <taxon>Vogesella</taxon>
    </lineage>
</organism>
<feature type="transmembrane region" description="Helical" evidence="1">
    <location>
        <begin position="102"/>
        <end position="121"/>
    </location>
</feature>
<comment type="caution">
    <text evidence="2">The sequence shown here is derived from an EMBL/GenBank/DDBJ whole genome shotgun (WGS) entry which is preliminary data.</text>
</comment>
<proteinExistence type="predicted"/>
<gene>
    <name evidence="2" type="ORF">C8E02_0779</name>
</gene>
<evidence type="ECO:0000313" key="3">
    <source>
        <dbReference type="Proteomes" id="UP000279384"/>
    </source>
</evidence>
<dbReference type="EMBL" id="RBID01000011">
    <property type="protein sequence ID" value="RKQ61014.1"/>
    <property type="molecule type" value="Genomic_DNA"/>
</dbReference>
<evidence type="ECO:0000313" key="2">
    <source>
        <dbReference type="EMBL" id="RKQ61014.1"/>
    </source>
</evidence>